<evidence type="ECO:0000256" key="4">
    <source>
        <dbReference type="RuleBase" id="RU361277"/>
    </source>
</evidence>
<dbReference type="Pfam" id="PF00107">
    <property type="entry name" value="ADH_zinc_N"/>
    <property type="match status" value="1"/>
</dbReference>
<dbReference type="PANTHER" id="PTHR43401:SF2">
    <property type="entry name" value="L-THREONINE 3-DEHYDROGENASE"/>
    <property type="match status" value="1"/>
</dbReference>
<dbReference type="EMBL" id="QRZM01000011">
    <property type="protein sequence ID" value="RGV73047.1"/>
    <property type="molecule type" value="Genomic_DNA"/>
</dbReference>
<keyword evidence="3" id="KW-0560">Oxidoreductase</keyword>
<sequence>MKALVMRAPGEYGVEDVKKPVPGFQEVLVRMHSVAICGSDPPLLAGESLKDGLPAYMPFIPGHEGAGVVETVGSGVTDFKPGDMVAAEAHLGCGHCANCRMGRYNLCLNFGIREQGHKQYGFTAQGCYAQYCVYHIRAVHHIPDGLTCEHGAMADTMATALHGIESVGIRPGGLTAVMGCGPVGMSAMLLAKAMGSRVILCGRGDRLERGKQMGADVVLDYTAEDIGERIHSISGGIGADQVIECAGTELSFRNCIAGVKRGGRIALLSSPRKSSYGIDMKAIMWNELTLCGSRGNPNSHQQVMQMMKMGIADPLPMITHRFALEDMREAVDVFTQRRDGCIKALIQL</sequence>
<keyword evidence="1 4" id="KW-0479">Metal-binding</keyword>
<dbReference type="Gene3D" id="3.90.180.10">
    <property type="entry name" value="Medium-chain alcohol dehydrogenases, catalytic domain"/>
    <property type="match status" value="1"/>
</dbReference>
<evidence type="ECO:0000313" key="6">
    <source>
        <dbReference type="EMBL" id="RGV73047.1"/>
    </source>
</evidence>
<dbReference type="KEGG" id="cbol:CGC65_12595"/>
<accession>A0A412YZG0</accession>
<dbReference type="InterPro" id="IPR011032">
    <property type="entry name" value="GroES-like_sf"/>
</dbReference>
<dbReference type="GO" id="GO:0008270">
    <property type="term" value="F:zinc ion binding"/>
    <property type="evidence" value="ECO:0007669"/>
    <property type="project" value="InterPro"/>
</dbReference>
<gene>
    <name evidence="6" type="ORF">DWW02_21795</name>
</gene>
<evidence type="ECO:0000256" key="2">
    <source>
        <dbReference type="ARBA" id="ARBA00022833"/>
    </source>
</evidence>
<evidence type="ECO:0000256" key="1">
    <source>
        <dbReference type="ARBA" id="ARBA00022723"/>
    </source>
</evidence>
<dbReference type="SUPFAM" id="SSF51735">
    <property type="entry name" value="NAD(P)-binding Rossmann-fold domains"/>
    <property type="match status" value="1"/>
</dbReference>
<dbReference type="RefSeq" id="WP_002567235.1">
    <property type="nucleotide sequence ID" value="NZ_CABKUK010000001.1"/>
</dbReference>
<dbReference type="InterPro" id="IPR013154">
    <property type="entry name" value="ADH-like_N"/>
</dbReference>
<keyword evidence="2 4" id="KW-0862">Zinc</keyword>
<evidence type="ECO:0000256" key="3">
    <source>
        <dbReference type="ARBA" id="ARBA00023002"/>
    </source>
</evidence>
<name>A0A412YZG0_9FIRM</name>
<reference evidence="6 7" key="1">
    <citation type="submission" date="2018-08" db="EMBL/GenBank/DDBJ databases">
        <title>A genome reference for cultivated species of the human gut microbiota.</title>
        <authorList>
            <person name="Zou Y."/>
            <person name="Xue W."/>
            <person name="Luo G."/>
        </authorList>
    </citation>
    <scope>NUCLEOTIDE SEQUENCE [LARGE SCALE GENOMIC DNA]</scope>
    <source>
        <strain evidence="6 7">AF14-18</strain>
    </source>
</reference>
<feature type="domain" description="Enoyl reductase (ER)" evidence="5">
    <location>
        <begin position="13"/>
        <end position="346"/>
    </location>
</feature>
<dbReference type="InterPro" id="IPR050129">
    <property type="entry name" value="Zn_alcohol_dh"/>
</dbReference>
<evidence type="ECO:0000313" key="7">
    <source>
        <dbReference type="Proteomes" id="UP000284543"/>
    </source>
</evidence>
<dbReference type="SUPFAM" id="SSF50129">
    <property type="entry name" value="GroES-like"/>
    <property type="match status" value="1"/>
</dbReference>
<dbReference type="AlphaFoldDB" id="A0A412YZG0"/>
<comment type="cofactor">
    <cofactor evidence="4">
        <name>Zn(2+)</name>
        <dbReference type="ChEBI" id="CHEBI:29105"/>
    </cofactor>
</comment>
<dbReference type="PROSITE" id="PS00059">
    <property type="entry name" value="ADH_ZINC"/>
    <property type="match status" value="1"/>
</dbReference>
<evidence type="ECO:0000259" key="5">
    <source>
        <dbReference type="SMART" id="SM00829"/>
    </source>
</evidence>
<dbReference type="InterPro" id="IPR002328">
    <property type="entry name" value="ADH_Zn_CS"/>
</dbReference>
<dbReference type="GO" id="GO:0016491">
    <property type="term" value="F:oxidoreductase activity"/>
    <property type="evidence" value="ECO:0007669"/>
    <property type="project" value="UniProtKB-KW"/>
</dbReference>
<dbReference type="InterPro" id="IPR036291">
    <property type="entry name" value="NAD(P)-bd_dom_sf"/>
</dbReference>
<comment type="similarity">
    <text evidence="4">Belongs to the zinc-containing alcohol dehydrogenase family.</text>
</comment>
<proteinExistence type="inferred from homology"/>
<organism evidence="6 7">
    <name type="scientific">Enterocloster bolteae</name>
    <dbReference type="NCBI Taxonomy" id="208479"/>
    <lineage>
        <taxon>Bacteria</taxon>
        <taxon>Bacillati</taxon>
        <taxon>Bacillota</taxon>
        <taxon>Clostridia</taxon>
        <taxon>Lachnospirales</taxon>
        <taxon>Lachnospiraceae</taxon>
        <taxon>Enterocloster</taxon>
    </lineage>
</organism>
<dbReference type="PANTHER" id="PTHR43401">
    <property type="entry name" value="L-THREONINE 3-DEHYDROGENASE"/>
    <property type="match status" value="1"/>
</dbReference>
<dbReference type="InterPro" id="IPR020843">
    <property type="entry name" value="ER"/>
</dbReference>
<dbReference type="SMART" id="SM00829">
    <property type="entry name" value="PKS_ER"/>
    <property type="match status" value="1"/>
</dbReference>
<protein>
    <recommendedName>
        <fullName evidence="5">Enoyl reductase (ER) domain-containing protein</fullName>
    </recommendedName>
</protein>
<comment type="caution">
    <text evidence="6">The sequence shown here is derived from an EMBL/GenBank/DDBJ whole genome shotgun (WGS) entry which is preliminary data.</text>
</comment>
<dbReference type="InterPro" id="IPR013149">
    <property type="entry name" value="ADH-like_C"/>
</dbReference>
<dbReference type="Pfam" id="PF08240">
    <property type="entry name" value="ADH_N"/>
    <property type="match status" value="1"/>
</dbReference>
<dbReference type="Gene3D" id="3.40.50.720">
    <property type="entry name" value="NAD(P)-binding Rossmann-like Domain"/>
    <property type="match status" value="1"/>
</dbReference>
<dbReference type="Proteomes" id="UP000284543">
    <property type="component" value="Unassembled WGS sequence"/>
</dbReference>